<accession>A0AC11DMV0</accession>
<reference evidence="1" key="1">
    <citation type="submission" date="2020-11" db="EMBL/GenBank/DDBJ databases">
        <authorList>
            <person name="Davenport K.M."/>
            <person name="Bickhart D.M."/>
            <person name="Smith T.P.L."/>
            <person name="Murdoch B.M."/>
            <person name="Rosen B.D."/>
        </authorList>
    </citation>
    <scope>NUCLEOTIDE SEQUENCE [LARGE SCALE GENOMIC DNA]</scope>
    <source>
        <strain evidence="1">OAR_USU_Benz2616</strain>
    </source>
</reference>
<protein>
    <submittedName>
        <fullName evidence="1">Uncharacterized protein</fullName>
    </submittedName>
</protein>
<organism evidence="1">
    <name type="scientific">Ovis aries</name>
    <name type="common">Sheep</name>
    <dbReference type="NCBI Taxonomy" id="9940"/>
    <lineage>
        <taxon>Eukaryota</taxon>
        <taxon>Metazoa</taxon>
        <taxon>Chordata</taxon>
        <taxon>Craniata</taxon>
        <taxon>Vertebrata</taxon>
        <taxon>Euteleostomi</taxon>
        <taxon>Mammalia</taxon>
        <taxon>Eutheria</taxon>
        <taxon>Laurasiatheria</taxon>
        <taxon>Artiodactyla</taxon>
        <taxon>Ruminantia</taxon>
        <taxon>Pecora</taxon>
        <taxon>Bovidae</taxon>
        <taxon>Caprinae</taxon>
        <taxon>Ovis</taxon>
    </lineage>
</organism>
<sequence length="205" mass="23088">MNRSTPGLSVHHHLLEFTQTQTSIKLVMPSSHLILCRPLLLLPPVPPSIRVLSNESTLHMRWPKYWSFSFSISPSKEHPGLISLRMDWLDLLAVQGTLKSLLQHHSSKASILWHSAFFTVQLSPPYTTTGKTIALTRRTFVGKVMSLLFNILSMFVITFLPRSKRLLIPWLQSPSAVILKPPKVKSDTVSTVSPSICSLPFKTQI</sequence>
<evidence type="ECO:0000313" key="1">
    <source>
        <dbReference type="Ensembl" id="ENSOARP00020045895.1"/>
    </source>
</evidence>
<reference evidence="1" key="3">
    <citation type="submission" date="2025-09" db="UniProtKB">
        <authorList>
            <consortium name="Ensembl"/>
        </authorList>
    </citation>
    <scope>IDENTIFICATION</scope>
</reference>
<proteinExistence type="predicted"/>
<dbReference type="Ensembl" id="ENSOART00020079522.1">
    <property type="protein sequence ID" value="ENSOARP00020045895.1"/>
    <property type="gene ID" value="ENSOARG00020030109.1"/>
</dbReference>
<name>A0AC11DMV0_SHEEP</name>
<reference evidence="1" key="2">
    <citation type="submission" date="2025-08" db="UniProtKB">
        <authorList>
            <consortium name="Ensembl"/>
        </authorList>
    </citation>
    <scope>IDENTIFICATION</scope>
</reference>